<dbReference type="InterPro" id="IPR008972">
    <property type="entry name" value="Cupredoxin"/>
</dbReference>
<name>A0A0K8J919_9FIRM</name>
<dbReference type="CDD" id="cd13868">
    <property type="entry name" value="CuRO_2_CotA_like"/>
    <property type="match status" value="1"/>
</dbReference>
<keyword evidence="3" id="KW-1185">Reference proteome</keyword>
<gene>
    <name evidence="2" type="primary">cotA</name>
    <name evidence="2" type="ORF">SD1D_2248</name>
</gene>
<evidence type="ECO:0000313" key="3">
    <source>
        <dbReference type="Proteomes" id="UP000196053"/>
    </source>
</evidence>
<dbReference type="Proteomes" id="UP000196053">
    <property type="component" value="Chromosome I"/>
</dbReference>
<keyword evidence="2" id="KW-0167">Capsid protein</keyword>
<sequence>MQSDSDGHPDAWFTHNRKHGPSFTSSTYIYPNSQEATTLWYHDHALGITRLNVYAGLAEFYLLRDGKAGKKQFSEKRLDLPSGDYEIPLLIQDKMFNTDGSLLFNNEGLTPQVNPYWSPGFFGDIIVVNGKAWPNLNVERRQYRFRILNGSNSRFYNLSLSNGMEFIQIGSDGGLLKHPVKLTSLLLAPSERADMSFIRS</sequence>
<dbReference type="Gene3D" id="2.60.40.420">
    <property type="entry name" value="Cupredoxins - blue copper proteins"/>
    <property type="match status" value="2"/>
</dbReference>
<organism evidence="2 3">
    <name type="scientific">Herbinix luporum</name>
    <dbReference type="NCBI Taxonomy" id="1679721"/>
    <lineage>
        <taxon>Bacteria</taxon>
        <taxon>Bacillati</taxon>
        <taxon>Bacillota</taxon>
        <taxon>Clostridia</taxon>
        <taxon>Lachnospirales</taxon>
        <taxon>Lachnospiraceae</taxon>
        <taxon>Herbinix</taxon>
    </lineage>
</organism>
<dbReference type="PANTHER" id="PTHR48267">
    <property type="entry name" value="CUPREDOXIN SUPERFAMILY PROTEIN"/>
    <property type="match status" value="1"/>
</dbReference>
<proteinExistence type="inferred from homology"/>
<dbReference type="AlphaFoldDB" id="A0A0K8J919"/>
<dbReference type="EMBL" id="LN879430">
    <property type="protein sequence ID" value="CUH93763.1"/>
    <property type="molecule type" value="Genomic_DNA"/>
</dbReference>
<reference evidence="3" key="1">
    <citation type="submission" date="2015-09" db="EMBL/GenBank/DDBJ databases">
        <authorList>
            <person name="Wibberg D."/>
        </authorList>
    </citation>
    <scope>NUCLEOTIDE SEQUENCE [LARGE SCALE GENOMIC DNA]</scope>
    <source>
        <strain evidence="3">SD1D</strain>
    </source>
</reference>
<dbReference type="InterPro" id="IPR045087">
    <property type="entry name" value="Cu-oxidase_fam"/>
</dbReference>
<keyword evidence="2" id="KW-0946">Virion</keyword>
<dbReference type="KEGG" id="hsd:SD1D_2248"/>
<dbReference type="SUPFAM" id="SSF49503">
    <property type="entry name" value="Cupredoxins"/>
    <property type="match status" value="2"/>
</dbReference>
<comment type="similarity">
    <text evidence="1">Belongs to the multicopper oxidase family.</text>
</comment>
<protein>
    <submittedName>
        <fullName evidence="2">Spore coat protein A</fullName>
    </submittedName>
</protein>
<accession>A0A0K8J919</accession>
<dbReference type="RefSeq" id="WP_058258988.1">
    <property type="nucleotide sequence ID" value="NZ_DUPS01000023.1"/>
</dbReference>
<dbReference type="PANTHER" id="PTHR48267:SF1">
    <property type="entry name" value="BILIRUBIN OXIDASE"/>
    <property type="match status" value="1"/>
</dbReference>
<dbReference type="OrthoDB" id="9757546at2"/>
<evidence type="ECO:0000256" key="1">
    <source>
        <dbReference type="ARBA" id="ARBA00010609"/>
    </source>
</evidence>
<evidence type="ECO:0000313" key="2">
    <source>
        <dbReference type="EMBL" id="CUH93763.1"/>
    </source>
</evidence>